<reference evidence="1" key="1">
    <citation type="submission" date="2021-06" db="EMBL/GenBank/DDBJ databases">
        <authorList>
            <person name="Kallberg Y."/>
            <person name="Tangrot J."/>
            <person name="Rosling A."/>
        </authorList>
    </citation>
    <scope>NUCLEOTIDE SEQUENCE</scope>
    <source>
        <strain evidence="1">MA461A</strain>
    </source>
</reference>
<protein>
    <submittedName>
        <fullName evidence="1">10875_t:CDS:1</fullName>
    </submittedName>
</protein>
<evidence type="ECO:0000313" key="1">
    <source>
        <dbReference type="EMBL" id="CAG8812481.1"/>
    </source>
</evidence>
<feature type="non-terminal residue" evidence="1">
    <location>
        <position position="114"/>
    </location>
</feature>
<gene>
    <name evidence="1" type="ORF">RPERSI_LOCUS23536</name>
</gene>
<accession>A0ACA9RWA0</accession>
<organism evidence="1 2">
    <name type="scientific">Racocetra persica</name>
    <dbReference type="NCBI Taxonomy" id="160502"/>
    <lineage>
        <taxon>Eukaryota</taxon>
        <taxon>Fungi</taxon>
        <taxon>Fungi incertae sedis</taxon>
        <taxon>Mucoromycota</taxon>
        <taxon>Glomeromycotina</taxon>
        <taxon>Glomeromycetes</taxon>
        <taxon>Diversisporales</taxon>
        <taxon>Gigasporaceae</taxon>
        <taxon>Racocetra</taxon>
    </lineage>
</organism>
<sequence>MILKVLEFIILSVYIISSVNALWPLPQYWEKGSKTLSISPDFSLKQAPETDSLLHTKTKKILESAKKRFLKSITFENYTAPNVNPIVPESIDKSNTLSVLIISITTDISELELG</sequence>
<proteinExistence type="predicted"/>
<name>A0ACA9RWA0_9GLOM</name>
<dbReference type="Proteomes" id="UP000789920">
    <property type="component" value="Unassembled WGS sequence"/>
</dbReference>
<comment type="caution">
    <text evidence="1">The sequence shown here is derived from an EMBL/GenBank/DDBJ whole genome shotgun (WGS) entry which is preliminary data.</text>
</comment>
<keyword evidence="2" id="KW-1185">Reference proteome</keyword>
<dbReference type="EMBL" id="CAJVQC010073732">
    <property type="protein sequence ID" value="CAG8812481.1"/>
    <property type="molecule type" value="Genomic_DNA"/>
</dbReference>
<evidence type="ECO:0000313" key="2">
    <source>
        <dbReference type="Proteomes" id="UP000789920"/>
    </source>
</evidence>